<dbReference type="STRING" id="29422.Lbru_1674"/>
<dbReference type="Proteomes" id="UP000054742">
    <property type="component" value="Unassembled WGS sequence"/>
</dbReference>
<organism evidence="1 2">
    <name type="scientific">Legionella brunensis</name>
    <dbReference type="NCBI Taxonomy" id="29422"/>
    <lineage>
        <taxon>Bacteria</taxon>
        <taxon>Pseudomonadati</taxon>
        <taxon>Pseudomonadota</taxon>
        <taxon>Gammaproteobacteria</taxon>
        <taxon>Legionellales</taxon>
        <taxon>Legionellaceae</taxon>
        <taxon>Legionella</taxon>
    </lineage>
</organism>
<evidence type="ECO:0000313" key="1">
    <source>
        <dbReference type="EMBL" id="KTC83705.1"/>
    </source>
</evidence>
<dbReference type="EMBL" id="LNXV01000015">
    <property type="protein sequence ID" value="KTC83705.1"/>
    <property type="molecule type" value="Genomic_DNA"/>
</dbReference>
<comment type="caution">
    <text evidence="1">The sequence shown here is derived from an EMBL/GenBank/DDBJ whole genome shotgun (WGS) entry which is preliminary data.</text>
</comment>
<dbReference type="PATRIC" id="fig|29422.6.peg.1779"/>
<sequence length="78" mass="9293">MPIALSDHEKETIRLVDNQVKLLLERKTQDHIIISTLFDFIPEVRCMVTSTCENQFNLYCQEYQHFNFFLQLINQSSL</sequence>
<evidence type="ECO:0000313" key="2">
    <source>
        <dbReference type="Proteomes" id="UP000054742"/>
    </source>
</evidence>
<dbReference type="OrthoDB" id="5650017at2"/>
<reference evidence="1 2" key="1">
    <citation type="submission" date="2015-11" db="EMBL/GenBank/DDBJ databases">
        <title>Genomic analysis of 38 Legionella species identifies large and diverse effector repertoires.</title>
        <authorList>
            <person name="Burstein D."/>
            <person name="Amaro F."/>
            <person name="Zusman T."/>
            <person name="Lifshitz Z."/>
            <person name="Cohen O."/>
            <person name="Gilbert J.A."/>
            <person name="Pupko T."/>
            <person name="Shuman H.A."/>
            <person name="Segal G."/>
        </authorList>
    </citation>
    <scope>NUCLEOTIDE SEQUENCE [LARGE SCALE GENOMIC DNA]</scope>
    <source>
        <strain evidence="1 2">ATCC 43878</strain>
    </source>
</reference>
<keyword evidence="2" id="KW-1185">Reference proteome</keyword>
<gene>
    <name evidence="1" type="ORF">Lbru_1674</name>
</gene>
<dbReference type="RefSeq" id="WP_058441749.1">
    <property type="nucleotide sequence ID" value="NZ_CAAAHU010000027.1"/>
</dbReference>
<protein>
    <submittedName>
        <fullName evidence="1">Uncharacterized protein</fullName>
    </submittedName>
</protein>
<dbReference type="AlphaFoldDB" id="A0A0W0SKH5"/>
<name>A0A0W0SKH5_9GAMM</name>
<accession>A0A0W0SKH5</accession>
<proteinExistence type="predicted"/>